<gene>
    <name evidence="1" type="ORF">METZ01_LOCUS227159</name>
</gene>
<name>A0A382GHU1_9ZZZZ</name>
<reference evidence="1" key="1">
    <citation type="submission" date="2018-05" db="EMBL/GenBank/DDBJ databases">
        <authorList>
            <person name="Lanie J.A."/>
            <person name="Ng W.-L."/>
            <person name="Kazmierczak K.M."/>
            <person name="Andrzejewski T.M."/>
            <person name="Davidsen T.M."/>
            <person name="Wayne K.J."/>
            <person name="Tettelin H."/>
            <person name="Glass J.I."/>
            <person name="Rusch D."/>
            <person name="Podicherti R."/>
            <person name="Tsui H.-C.T."/>
            <person name="Winkler M.E."/>
        </authorList>
    </citation>
    <scope>NUCLEOTIDE SEQUENCE</scope>
</reference>
<sequence>MNEPNSIRIAAIIGSVRPDNYTAKAVALVEDEFACRHPRSLSMSWILAI</sequence>
<accession>A0A382GHU1</accession>
<evidence type="ECO:0000313" key="1">
    <source>
        <dbReference type="EMBL" id="SVB74305.1"/>
    </source>
</evidence>
<proteinExistence type="predicted"/>
<dbReference type="EMBL" id="UINC01055437">
    <property type="protein sequence ID" value="SVB74305.1"/>
    <property type="molecule type" value="Genomic_DNA"/>
</dbReference>
<protein>
    <recommendedName>
        <fullName evidence="2">NADPH-dependent FMN reductase-like domain-containing protein</fullName>
    </recommendedName>
</protein>
<dbReference type="AlphaFoldDB" id="A0A382GHU1"/>
<evidence type="ECO:0008006" key="2">
    <source>
        <dbReference type="Google" id="ProtNLM"/>
    </source>
</evidence>
<organism evidence="1">
    <name type="scientific">marine metagenome</name>
    <dbReference type="NCBI Taxonomy" id="408172"/>
    <lineage>
        <taxon>unclassified sequences</taxon>
        <taxon>metagenomes</taxon>
        <taxon>ecological metagenomes</taxon>
    </lineage>
</organism>